<evidence type="ECO:0000313" key="2">
    <source>
        <dbReference type="EMBL" id="AOV87032.1"/>
    </source>
</evidence>
<evidence type="ECO:0000256" key="1">
    <source>
        <dbReference type="SAM" id="SignalP"/>
    </source>
</evidence>
<accession>A0A1L2JGS7</accession>
<reference evidence="2" key="1">
    <citation type="submission" date="2015-10" db="EMBL/GenBank/DDBJ databases">
        <authorList>
            <person name="Gilbert D.G."/>
        </authorList>
    </citation>
    <scope>NUCLEOTIDE SEQUENCE</scope>
</reference>
<name>A0A1L2JGS7_HALHY</name>
<dbReference type="SMART" id="SM00708">
    <property type="entry name" value="PhBP"/>
    <property type="match status" value="1"/>
</dbReference>
<dbReference type="Pfam" id="PF01395">
    <property type="entry name" value="PBP_GOBP"/>
    <property type="match status" value="1"/>
</dbReference>
<protein>
    <submittedName>
        <fullName evidence="2">Odorant-binding protein 15</fullName>
    </submittedName>
</protein>
<dbReference type="SUPFAM" id="SSF47565">
    <property type="entry name" value="Insect pheromone/odorant-binding proteins"/>
    <property type="match status" value="1"/>
</dbReference>
<dbReference type="AlphaFoldDB" id="A0A1L2JGS7"/>
<dbReference type="Gene3D" id="1.10.238.20">
    <property type="entry name" value="Pheromone/general odorant binding protein domain"/>
    <property type="match status" value="1"/>
</dbReference>
<organism evidence="2">
    <name type="scientific">Halyomorpha halys</name>
    <name type="common">Brown marmorated stink bug</name>
    <name type="synonym">Pentatoma halys</name>
    <dbReference type="NCBI Taxonomy" id="286706"/>
    <lineage>
        <taxon>Eukaryota</taxon>
        <taxon>Metazoa</taxon>
        <taxon>Ecdysozoa</taxon>
        <taxon>Arthropoda</taxon>
        <taxon>Hexapoda</taxon>
        <taxon>Insecta</taxon>
        <taxon>Pterygota</taxon>
        <taxon>Neoptera</taxon>
        <taxon>Paraneoptera</taxon>
        <taxon>Hemiptera</taxon>
        <taxon>Heteroptera</taxon>
        <taxon>Panheteroptera</taxon>
        <taxon>Pentatomomorpha</taxon>
        <taxon>Pentatomoidea</taxon>
        <taxon>Pentatomidae</taxon>
        <taxon>Pentatominae</taxon>
        <taxon>Halyomorpha</taxon>
    </lineage>
</organism>
<feature type="signal peptide" evidence="1">
    <location>
        <begin position="1"/>
        <end position="19"/>
    </location>
</feature>
<dbReference type="EMBL" id="KT875751">
    <property type="protein sequence ID" value="AOV87032.1"/>
    <property type="molecule type" value="mRNA"/>
</dbReference>
<dbReference type="OrthoDB" id="6595846at2759"/>
<reference evidence="2" key="2">
    <citation type="journal article" date="2016" name="Insect Mol. Biol.">
        <title>Identification and expression profile of odorant-binding proteins in Halyomorpha halys (Hemiptera: Pentatomidae).</title>
        <authorList>
            <person name="Paula D.P."/>
            <person name="Togawa R.C."/>
            <person name="Costa M.M."/>
            <person name="Grynberg P."/>
            <person name="Martins N.F."/>
            <person name="Andow D.A."/>
        </authorList>
    </citation>
    <scope>NUCLEOTIDE SEQUENCE</scope>
</reference>
<keyword evidence="1" id="KW-0732">Signal</keyword>
<sequence>MNIYIVNFIILTSISFTFASTVKPGIISQAFQIVGRCNKEHPLDMKEMEKAVKNFELPSSEEGKCFISCFLEGFGLVTDGQINLDRSLEFNKMQFHDPDNLEKANAISAACKDEMSTSTEKGCDFAIAASKCMLEKSKEMGFRFFQFHS</sequence>
<feature type="chain" id="PRO_5012950400" evidence="1">
    <location>
        <begin position="20"/>
        <end position="149"/>
    </location>
</feature>
<dbReference type="GO" id="GO:0005549">
    <property type="term" value="F:odorant binding"/>
    <property type="evidence" value="ECO:0007669"/>
    <property type="project" value="InterPro"/>
</dbReference>
<dbReference type="CDD" id="cd23992">
    <property type="entry name" value="PBP_GOBP"/>
    <property type="match status" value="1"/>
</dbReference>
<dbReference type="InterPro" id="IPR036728">
    <property type="entry name" value="PBP_GOBP_sf"/>
</dbReference>
<proteinExistence type="evidence at transcript level"/>
<dbReference type="InterPro" id="IPR006170">
    <property type="entry name" value="PBP/GOBP"/>
</dbReference>